<evidence type="ECO:0000256" key="2">
    <source>
        <dbReference type="ARBA" id="ARBA00022741"/>
    </source>
</evidence>
<feature type="region of interest" description="Disordered" evidence="4">
    <location>
        <begin position="282"/>
        <end position="317"/>
    </location>
</feature>
<accession>A0ABW0C932</accession>
<feature type="compositionally biased region" description="Basic and acidic residues" evidence="4">
    <location>
        <begin position="330"/>
        <end position="344"/>
    </location>
</feature>
<dbReference type="NCBIfam" id="NF045898">
    <property type="entry name" value="ArgS_rel_codon"/>
    <property type="match status" value="1"/>
</dbReference>
<evidence type="ECO:0000313" key="8">
    <source>
        <dbReference type="Proteomes" id="UP001596263"/>
    </source>
</evidence>
<evidence type="ECO:0000259" key="6">
    <source>
        <dbReference type="SMART" id="SM01016"/>
    </source>
</evidence>
<dbReference type="Gene3D" id="3.30.1360.70">
    <property type="entry name" value="Arginyl tRNA synthetase N-terminal domain"/>
    <property type="match status" value="1"/>
</dbReference>
<dbReference type="SUPFAM" id="SSF47323">
    <property type="entry name" value="Anticodon-binding domain of a subclass of class I aminoacyl-tRNA synthetases"/>
    <property type="match status" value="1"/>
</dbReference>
<keyword evidence="8" id="KW-1185">Reference proteome</keyword>
<name>A0ABW0C932_STRCD</name>
<keyword evidence="3" id="KW-0067">ATP-binding</keyword>
<dbReference type="RefSeq" id="WP_380844636.1">
    <property type="nucleotide sequence ID" value="NZ_JBHSKM010000001.1"/>
</dbReference>
<dbReference type="InterPro" id="IPR036695">
    <property type="entry name" value="Arg-tRNA-synth_N_sf"/>
</dbReference>
<feature type="domain" description="DALR anticodon binding" evidence="5">
    <location>
        <begin position="257"/>
        <end position="439"/>
    </location>
</feature>
<reference evidence="8" key="1">
    <citation type="journal article" date="2019" name="Int. J. Syst. Evol. Microbiol.">
        <title>The Global Catalogue of Microorganisms (GCM) 10K type strain sequencing project: providing services to taxonomists for standard genome sequencing and annotation.</title>
        <authorList>
            <consortium name="The Broad Institute Genomics Platform"/>
            <consortium name="The Broad Institute Genome Sequencing Center for Infectious Disease"/>
            <person name="Wu L."/>
            <person name="Ma J."/>
        </authorList>
    </citation>
    <scope>NUCLEOTIDE SEQUENCE [LARGE SCALE GENOMIC DNA]</scope>
    <source>
        <strain evidence="8">KCTC 42586</strain>
    </source>
</reference>
<dbReference type="InterPro" id="IPR008909">
    <property type="entry name" value="DALR_anticod-bd"/>
</dbReference>
<evidence type="ECO:0000256" key="3">
    <source>
        <dbReference type="ARBA" id="ARBA00022840"/>
    </source>
</evidence>
<sequence length="439" mass="46533">MTTPVELSRSVLCAVRRAVDEGELVVAVPERAVVTVPGPGGCGDYATNIALQLARPAGQPALRVAEILRPHLAGADGVADVVVTGPGFLNISLGGTASVALVEEILRRGDRYGHASGPSGEFVPLSCPREVRAVVVMDAAARILRSQGAAVHTRCEAEFAAEWVDVLGVRVDAVGGQANAPGRRGDDDAVLARGPRRQPHQPALPHCTVRPVPAPVDPLFLGRDAARWALLHPAEHDRPRVTDEHLVQRESNPLFRVRYAYARTRALGRNAADLGFAAEPGPVESFAGQADTAHAPRESAHDSFEQSPDHPTEQAPDHLTRQPAAHLLKHPTDHPTHRPQDPHPHPHPHTHAQPHPLLTTLADHPRVLAQAAAHRAPDRLARHLVAVADGVLPLLAVVLPRGAEKPSAAHRARLALAEAAGTVLAGGLSLLGIDAPEHL</sequence>
<dbReference type="Pfam" id="PF05746">
    <property type="entry name" value="DALR_1"/>
    <property type="match status" value="1"/>
</dbReference>
<evidence type="ECO:0000256" key="4">
    <source>
        <dbReference type="SAM" id="MobiDB-lite"/>
    </source>
</evidence>
<feature type="region of interest" description="Disordered" evidence="4">
    <location>
        <begin position="329"/>
        <end position="356"/>
    </location>
</feature>
<proteinExistence type="predicted"/>
<dbReference type="SMART" id="SM00836">
    <property type="entry name" value="DALR_1"/>
    <property type="match status" value="1"/>
</dbReference>
<dbReference type="InterPro" id="IPR009080">
    <property type="entry name" value="tRNAsynth_Ia_anticodon-bd"/>
</dbReference>
<feature type="compositionally biased region" description="Basic and acidic residues" evidence="4">
    <location>
        <begin position="294"/>
        <end position="317"/>
    </location>
</feature>
<evidence type="ECO:0000313" key="7">
    <source>
        <dbReference type="EMBL" id="MFC5212310.1"/>
    </source>
</evidence>
<dbReference type="Proteomes" id="UP001596263">
    <property type="component" value="Unassembled WGS sequence"/>
</dbReference>
<comment type="caution">
    <text evidence="7">The sequence shown here is derived from an EMBL/GenBank/DDBJ whole genome shotgun (WGS) entry which is preliminary data.</text>
</comment>
<dbReference type="Pfam" id="PF03485">
    <property type="entry name" value="Arg_tRNA_synt_N"/>
    <property type="match status" value="1"/>
</dbReference>
<dbReference type="Gene3D" id="1.10.730.10">
    <property type="entry name" value="Isoleucyl-tRNA Synthetase, Domain 1"/>
    <property type="match status" value="1"/>
</dbReference>
<feature type="region of interest" description="Disordered" evidence="4">
    <location>
        <begin position="177"/>
        <end position="206"/>
    </location>
</feature>
<feature type="domain" description="Arginyl tRNA synthetase N-terminal" evidence="6">
    <location>
        <begin position="5"/>
        <end position="93"/>
    </location>
</feature>
<organism evidence="7 8">
    <name type="scientific">Streptomyces coerulescens</name>
    <dbReference type="NCBI Taxonomy" id="29304"/>
    <lineage>
        <taxon>Bacteria</taxon>
        <taxon>Bacillati</taxon>
        <taxon>Actinomycetota</taxon>
        <taxon>Actinomycetes</taxon>
        <taxon>Kitasatosporales</taxon>
        <taxon>Streptomycetaceae</taxon>
        <taxon>Streptomyces</taxon>
    </lineage>
</organism>
<dbReference type="SUPFAM" id="SSF55190">
    <property type="entry name" value="Arginyl-tRNA synthetase (ArgRS), N-terminal 'additional' domain"/>
    <property type="match status" value="1"/>
</dbReference>
<protein>
    <submittedName>
        <fullName evidence="7">ArgS-related anticodon-binding protein NrtL</fullName>
    </submittedName>
</protein>
<gene>
    <name evidence="7" type="primary">nrtL</name>
    <name evidence="7" type="ORF">ACFPQ9_00510</name>
</gene>
<keyword evidence="2" id="KW-0547">Nucleotide-binding</keyword>
<dbReference type="InterPro" id="IPR005148">
    <property type="entry name" value="Arg-tRNA-synth_N"/>
</dbReference>
<evidence type="ECO:0000259" key="5">
    <source>
        <dbReference type="SMART" id="SM00836"/>
    </source>
</evidence>
<evidence type="ECO:0000256" key="1">
    <source>
        <dbReference type="ARBA" id="ARBA00022598"/>
    </source>
</evidence>
<dbReference type="EMBL" id="JBHSKM010000001">
    <property type="protein sequence ID" value="MFC5212310.1"/>
    <property type="molecule type" value="Genomic_DNA"/>
</dbReference>
<dbReference type="SMART" id="SM01016">
    <property type="entry name" value="Arg_tRNA_synt_N"/>
    <property type="match status" value="1"/>
</dbReference>
<keyword evidence="1" id="KW-0436">Ligase</keyword>